<keyword evidence="3" id="KW-0378">Hydrolase</keyword>
<evidence type="ECO:0000313" key="3">
    <source>
        <dbReference type="EMBL" id="MBE4909740.1"/>
    </source>
</evidence>
<dbReference type="Pfam" id="PF00561">
    <property type="entry name" value="Abhydrolase_1"/>
    <property type="match status" value="1"/>
</dbReference>
<dbReference type="EMBL" id="JADCLJ010000024">
    <property type="protein sequence ID" value="MBE4909740.1"/>
    <property type="molecule type" value="Genomic_DNA"/>
</dbReference>
<keyword evidence="4" id="KW-1185">Reference proteome</keyword>
<keyword evidence="1" id="KW-0812">Transmembrane</keyword>
<dbReference type="GO" id="GO:0016787">
    <property type="term" value="F:hydrolase activity"/>
    <property type="evidence" value="ECO:0007669"/>
    <property type="project" value="UniProtKB-KW"/>
</dbReference>
<keyword evidence="1" id="KW-0472">Membrane</keyword>
<evidence type="ECO:0000259" key="2">
    <source>
        <dbReference type="Pfam" id="PF00561"/>
    </source>
</evidence>
<keyword evidence="1" id="KW-1133">Transmembrane helix</keyword>
<dbReference type="PANTHER" id="PTHR43358">
    <property type="entry name" value="ALPHA/BETA-HYDROLASE"/>
    <property type="match status" value="1"/>
</dbReference>
<dbReference type="Proteomes" id="UP001516662">
    <property type="component" value="Unassembled WGS sequence"/>
</dbReference>
<feature type="domain" description="AB hydrolase-1" evidence="2">
    <location>
        <begin position="91"/>
        <end position="210"/>
    </location>
</feature>
<organism evidence="3 4">
    <name type="scientific">Litchfieldia luteola</name>
    <dbReference type="NCBI Taxonomy" id="682179"/>
    <lineage>
        <taxon>Bacteria</taxon>
        <taxon>Bacillati</taxon>
        <taxon>Bacillota</taxon>
        <taxon>Bacilli</taxon>
        <taxon>Bacillales</taxon>
        <taxon>Bacillaceae</taxon>
        <taxon>Litchfieldia</taxon>
    </lineage>
</organism>
<dbReference type="InterPro" id="IPR029058">
    <property type="entry name" value="AB_hydrolase_fold"/>
</dbReference>
<protein>
    <submittedName>
        <fullName evidence="3">Alpha/beta hydrolase</fullName>
    </submittedName>
</protein>
<dbReference type="PANTHER" id="PTHR43358:SF4">
    <property type="entry name" value="ALPHA_BETA HYDROLASE FOLD-1 DOMAIN-CONTAINING PROTEIN"/>
    <property type="match status" value="1"/>
</dbReference>
<dbReference type="InterPro" id="IPR052920">
    <property type="entry name" value="DNA-binding_regulatory"/>
</dbReference>
<dbReference type="InterPro" id="IPR000073">
    <property type="entry name" value="AB_hydrolase_1"/>
</dbReference>
<evidence type="ECO:0000313" key="4">
    <source>
        <dbReference type="Proteomes" id="UP001516662"/>
    </source>
</evidence>
<sequence>MNLVFRKSFNFKRIVTFTALSILLIISLFISSAILIGYKVTNPMIKDIDQVPTDYGLEYEEIKIYNVMDNITLSGWWIPTKNTPILQNEKAVIFAHGYGYNRTKMPFDSLELAKRLSNEGYHVLMFDFRNSGLSEKSPTTIGYKEKTDLLSAINFSSYEKGVKNIALMGWSMGAATSILAGIESEEVKAVIADSAFADLATYTRESFSYWTGLPEFLAVGFTTIAEYLFPEFKISEVKPIAVADDYPPGKGLFFIHSKKDGAIPYSQSQLLHESSQNSELWMPPKGGHIRSYKHFKEEYEEKVLLFLDNYFLRENIVDRPFYLIS</sequence>
<evidence type="ECO:0000256" key="1">
    <source>
        <dbReference type="SAM" id="Phobius"/>
    </source>
</evidence>
<feature type="transmembrane region" description="Helical" evidence="1">
    <location>
        <begin position="14"/>
        <end position="38"/>
    </location>
</feature>
<proteinExistence type="predicted"/>
<gene>
    <name evidence="3" type="ORF">IMZ08_17035</name>
</gene>
<dbReference type="Gene3D" id="3.40.50.1820">
    <property type="entry name" value="alpha/beta hydrolase"/>
    <property type="match status" value="1"/>
</dbReference>
<name>A0ABR9QMK2_9BACI</name>
<reference evidence="3 4" key="1">
    <citation type="submission" date="2020-10" db="EMBL/GenBank/DDBJ databases">
        <title>Bacillus sp. HD4P25, an endophyte from a halophyte.</title>
        <authorList>
            <person name="Sun J.-Q."/>
        </authorList>
    </citation>
    <scope>NUCLEOTIDE SEQUENCE [LARGE SCALE GENOMIC DNA]</scope>
    <source>
        <strain evidence="3 4">YIM 93174</strain>
    </source>
</reference>
<dbReference type="SUPFAM" id="SSF53474">
    <property type="entry name" value="alpha/beta-Hydrolases"/>
    <property type="match status" value="1"/>
</dbReference>
<comment type="caution">
    <text evidence="3">The sequence shown here is derived from an EMBL/GenBank/DDBJ whole genome shotgun (WGS) entry which is preliminary data.</text>
</comment>
<accession>A0ABR9QMK2</accession>
<dbReference type="RefSeq" id="WP_193538701.1">
    <property type="nucleotide sequence ID" value="NZ_JADCLJ010000024.1"/>
</dbReference>